<organism evidence="6 7">
    <name type="scientific">Elysia crispata</name>
    <name type="common">lettuce slug</name>
    <dbReference type="NCBI Taxonomy" id="231223"/>
    <lineage>
        <taxon>Eukaryota</taxon>
        <taxon>Metazoa</taxon>
        <taxon>Spiralia</taxon>
        <taxon>Lophotrochozoa</taxon>
        <taxon>Mollusca</taxon>
        <taxon>Gastropoda</taxon>
        <taxon>Heterobranchia</taxon>
        <taxon>Euthyneura</taxon>
        <taxon>Panpulmonata</taxon>
        <taxon>Sacoglossa</taxon>
        <taxon>Placobranchoidea</taxon>
        <taxon>Plakobranchidae</taxon>
        <taxon>Elysia</taxon>
    </lineage>
</organism>
<keyword evidence="3" id="KW-0970">Cilium biogenesis/degradation</keyword>
<evidence type="ECO:0000313" key="6">
    <source>
        <dbReference type="EMBL" id="KAK3710511.1"/>
    </source>
</evidence>
<dbReference type="PROSITE" id="PS51381">
    <property type="entry name" value="C2_B9"/>
    <property type="match status" value="1"/>
</dbReference>
<evidence type="ECO:0000256" key="3">
    <source>
        <dbReference type="ARBA" id="ARBA00022794"/>
    </source>
</evidence>
<dbReference type="PANTHER" id="PTHR12968">
    <property type="entry name" value="B9 DOMAIN-CONTAINING"/>
    <property type="match status" value="1"/>
</dbReference>
<evidence type="ECO:0000256" key="4">
    <source>
        <dbReference type="ARBA" id="ARBA00023212"/>
    </source>
</evidence>
<evidence type="ECO:0000256" key="5">
    <source>
        <dbReference type="ARBA" id="ARBA00023273"/>
    </source>
</evidence>
<dbReference type="AlphaFoldDB" id="A0AAE0XU37"/>
<keyword evidence="5" id="KW-0966">Cell projection</keyword>
<keyword evidence="2" id="KW-0963">Cytoplasm</keyword>
<evidence type="ECO:0000313" key="7">
    <source>
        <dbReference type="Proteomes" id="UP001283361"/>
    </source>
</evidence>
<sequence>MAGLFEPDFGTAYYRSNDPIKNLKVKVTLKRVSASFADDSQESTAIATESGVELATLGGRKKEKSRDVQECVIGWQQKVFCQREVEFYSKSENCQNVLDRKYHQDVTAQLKKRHSNDMIFSYVDHDEFSHQQEGFSSMTNHMEEPNALAAKMAHVRCRRIGGRQLREKDQGSIPKALIVDEEPSEDMRQRNHLEAPPIQVMYIMADLSPTDRPAELSDEYVLCALKVDANGVLCVRPDFTCGRKPYSVETLLTREGFEYTIENVSKDMSRQEQDKELKMYREMYLRHNDFVHSCVGSDFELPPEDTLRYVVFGEILSAQDFEKDNLYIHMFTDLPKNWSADRNQQLSWITQSCSVKTVDQTEIAYFSYPFHFELMYKKSQYSSGDEEPELPQFPRLMVEVGAFDSWSRHYTEGYSYFQLPAKPGIHTEKAHCWRPVGNSVFDNLRRFFTGGTPEIEDPTYIAVPSTFDGKYLSKYGFRTQSTGTVKARFNVMLQSRTFMESKANKRSLGSLLESLGITAMQANITSVLEAFKRARMKMVQAREAATQELLREARPIYKGELDD</sequence>
<dbReference type="Pfam" id="PF07162">
    <property type="entry name" value="B9-C2"/>
    <property type="match status" value="1"/>
</dbReference>
<dbReference type="GO" id="GO:0036038">
    <property type="term" value="C:MKS complex"/>
    <property type="evidence" value="ECO:0007669"/>
    <property type="project" value="TreeGrafter"/>
</dbReference>
<protein>
    <recommendedName>
        <fullName evidence="8">Meckel syndrome type 1 protein</fullName>
    </recommendedName>
</protein>
<accession>A0AAE0XU37</accession>
<gene>
    <name evidence="6" type="ORF">RRG08_021326</name>
</gene>
<reference evidence="6" key="1">
    <citation type="journal article" date="2023" name="G3 (Bethesda)">
        <title>A reference genome for the long-term kleptoplast-retaining sea slug Elysia crispata morphotype clarki.</title>
        <authorList>
            <person name="Eastman K.E."/>
            <person name="Pendleton A.L."/>
            <person name="Shaikh M.A."/>
            <person name="Suttiyut T."/>
            <person name="Ogas R."/>
            <person name="Tomko P."/>
            <person name="Gavelis G."/>
            <person name="Widhalm J.R."/>
            <person name="Wisecaver J.H."/>
        </authorList>
    </citation>
    <scope>NUCLEOTIDE SEQUENCE</scope>
    <source>
        <strain evidence="6">ECLA1</strain>
    </source>
</reference>
<comment type="subcellular location">
    <subcellularLocation>
        <location evidence="1">Cytoplasm</location>
        <location evidence="1">Cytoskeleton</location>
        <location evidence="1">Cilium basal body</location>
    </subcellularLocation>
</comment>
<comment type="caution">
    <text evidence="6">The sequence shown here is derived from an EMBL/GenBank/DDBJ whole genome shotgun (WGS) entry which is preliminary data.</text>
</comment>
<dbReference type="GO" id="GO:0060271">
    <property type="term" value="P:cilium assembly"/>
    <property type="evidence" value="ECO:0007669"/>
    <property type="project" value="TreeGrafter"/>
</dbReference>
<keyword evidence="7" id="KW-1185">Reference proteome</keyword>
<dbReference type="PANTHER" id="PTHR12968:SF4">
    <property type="entry name" value="TECTONIC-LIKE COMPLEX MEMBER MKS1"/>
    <property type="match status" value="1"/>
</dbReference>
<evidence type="ECO:0000256" key="1">
    <source>
        <dbReference type="ARBA" id="ARBA00004120"/>
    </source>
</evidence>
<dbReference type="Proteomes" id="UP001283361">
    <property type="component" value="Unassembled WGS sequence"/>
</dbReference>
<keyword evidence="4" id="KW-0206">Cytoskeleton</keyword>
<proteinExistence type="predicted"/>
<evidence type="ECO:0000256" key="2">
    <source>
        <dbReference type="ARBA" id="ARBA00022490"/>
    </source>
</evidence>
<evidence type="ECO:0008006" key="8">
    <source>
        <dbReference type="Google" id="ProtNLM"/>
    </source>
</evidence>
<dbReference type="InterPro" id="IPR010796">
    <property type="entry name" value="C2_B9-type_dom"/>
</dbReference>
<dbReference type="EMBL" id="JAWDGP010007636">
    <property type="protein sequence ID" value="KAK3710511.1"/>
    <property type="molecule type" value="Genomic_DNA"/>
</dbReference>
<name>A0AAE0XU37_9GAST</name>